<gene>
    <name evidence="3" type="ORF">GCM10008905_13080</name>
</gene>
<dbReference type="InterPro" id="IPR056174">
    <property type="entry name" value="SpoVR_N"/>
</dbReference>
<dbReference type="Pfam" id="PF24755">
    <property type="entry name" value="SpoVR_C"/>
    <property type="match status" value="1"/>
</dbReference>
<protein>
    <submittedName>
        <fullName evidence="3">SpoVR family protein</fullName>
    </submittedName>
</protein>
<organism evidence="3 4">
    <name type="scientific">Clostridium malenominatum</name>
    <dbReference type="NCBI Taxonomy" id="1539"/>
    <lineage>
        <taxon>Bacteria</taxon>
        <taxon>Bacillati</taxon>
        <taxon>Bacillota</taxon>
        <taxon>Clostridia</taxon>
        <taxon>Eubacteriales</taxon>
        <taxon>Clostridiaceae</taxon>
        <taxon>Clostridium</taxon>
    </lineage>
</organism>
<proteinExistence type="predicted"/>
<comment type="caution">
    <text evidence="3">The sequence shown here is derived from an EMBL/GenBank/DDBJ whole genome shotgun (WGS) entry which is preliminary data.</text>
</comment>
<sequence>MSYTLKELNYWNEKIESKVGEYGLNCYPQEFDIIDYNDMLSYQVYLGMSSMYPHWSFGKSYDKLKTLYKYNLVGLPYEMVVNSNPCTAYLLKENSLLMQILTMAHVYGHNDFFKNNRVFKENTEAELTLEKFKIHSDRIRKYVNEVGYEEVEKLLDRIHSIKLNIDLLKFLKENGQLLTWEKEIIGIIIEESSYFIPQLETKIMNEGWASFWHYRILNELEIPQGMYVEFLTRHNAVIAPSKEKINPYYLGFKIFVDLEKRYGMERIFEVRAVERDESFIRRYLTEELCEDMKLFQYRTDDKNFIIEEVWFEDGCKAIKDTLCKNLGLNSIPCIKVKGERNGKLILEHVYDGRELELNYAGETLKNLVYMWKEKITLKTQLNGKAIEVICSKEGEISYV</sequence>
<dbReference type="PANTHER" id="PTHR30029:SF2">
    <property type="entry name" value="STAGE V SPORULATION PROTEIN R"/>
    <property type="match status" value="1"/>
</dbReference>
<name>A0ABN1IV89_9CLOT</name>
<evidence type="ECO:0000313" key="3">
    <source>
        <dbReference type="EMBL" id="GAA0722021.1"/>
    </source>
</evidence>
<dbReference type="InterPro" id="IPR007390">
    <property type="entry name" value="Spore_V_R"/>
</dbReference>
<dbReference type="EMBL" id="BAAACF010000001">
    <property type="protein sequence ID" value="GAA0722021.1"/>
    <property type="molecule type" value="Genomic_DNA"/>
</dbReference>
<evidence type="ECO:0000313" key="4">
    <source>
        <dbReference type="Proteomes" id="UP001500339"/>
    </source>
</evidence>
<evidence type="ECO:0000259" key="2">
    <source>
        <dbReference type="Pfam" id="PF24755"/>
    </source>
</evidence>
<dbReference type="PANTHER" id="PTHR30029">
    <property type="entry name" value="STAGE V SPORULATION PROTEIN R"/>
    <property type="match status" value="1"/>
</dbReference>
<reference evidence="3 4" key="1">
    <citation type="journal article" date="2019" name="Int. J. Syst. Evol. Microbiol.">
        <title>The Global Catalogue of Microorganisms (GCM) 10K type strain sequencing project: providing services to taxonomists for standard genome sequencing and annotation.</title>
        <authorList>
            <consortium name="The Broad Institute Genomics Platform"/>
            <consortium name="The Broad Institute Genome Sequencing Center for Infectious Disease"/>
            <person name="Wu L."/>
            <person name="Ma J."/>
        </authorList>
    </citation>
    <scope>NUCLEOTIDE SEQUENCE [LARGE SCALE GENOMIC DNA]</scope>
    <source>
        <strain evidence="3 4">JCM 1405</strain>
    </source>
</reference>
<feature type="domain" description="SpoVR protein-like N-terminal" evidence="1">
    <location>
        <begin position="3"/>
        <end position="166"/>
    </location>
</feature>
<dbReference type="InterPro" id="IPR057008">
    <property type="entry name" value="SpoVR-like_C"/>
</dbReference>
<dbReference type="Pfam" id="PF04293">
    <property type="entry name" value="SpoVR"/>
    <property type="match status" value="1"/>
</dbReference>
<evidence type="ECO:0000259" key="1">
    <source>
        <dbReference type="Pfam" id="PF04293"/>
    </source>
</evidence>
<feature type="domain" description="SpoVR-like C-terminal" evidence="2">
    <location>
        <begin position="335"/>
        <end position="380"/>
    </location>
</feature>
<dbReference type="RefSeq" id="WP_343767998.1">
    <property type="nucleotide sequence ID" value="NZ_BAAACF010000001.1"/>
</dbReference>
<accession>A0ABN1IV89</accession>
<keyword evidence="4" id="KW-1185">Reference proteome</keyword>
<dbReference type="Proteomes" id="UP001500339">
    <property type="component" value="Unassembled WGS sequence"/>
</dbReference>